<gene>
    <name evidence="1" type="ORF">EV182_003240</name>
</gene>
<evidence type="ECO:0000313" key="1">
    <source>
        <dbReference type="EMBL" id="KAJ1674455.1"/>
    </source>
</evidence>
<keyword evidence="2" id="KW-1185">Reference proteome</keyword>
<protein>
    <submittedName>
        <fullName evidence="1">Uncharacterized protein</fullName>
    </submittedName>
</protein>
<proteinExistence type="predicted"/>
<dbReference type="Proteomes" id="UP001145114">
    <property type="component" value="Unassembled WGS sequence"/>
</dbReference>
<reference evidence="1" key="1">
    <citation type="submission" date="2022-06" db="EMBL/GenBank/DDBJ databases">
        <title>Phylogenomic reconstructions and comparative analyses of Kickxellomycotina fungi.</title>
        <authorList>
            <person name="Reynolds N.K."/>
            <person name="Stajich J.E."/>
            <person name="Barry K."/>
            <person name="Grigoriev I.V."/>
            <person name="Crous P."/>
            <person name="Smith M.E."/>
        </authorList>
    </citation>
    <scope>NUCLEOTIDE SEQUENCE</scope>
    <source>
        <strain evidence="1">RSA 2271</strain>
    </source>
</reference>
<accession>A0ACC1HGF8</accession>
<sequence length="111" mass="11983">MVAFHLLVVPATKKLGGCPIDSNAEAAGLTKVQAVWVDGDITLDKVRPEFHRCRVSWEDGRFVARSTGGQRSSRIASMSYANGLVYFQQATETVISIPSGSTVNVYLIGPL</sequence>
<organism evidence="1 2">
    <name type="scientific">Spiromyces aspiralis</name>
    <dbReference type="NCBI Taxonomy" id="68401"/>
    <lineage>
        <taxon>Eukaryota</taxon>
        <taxon>Fungi</taxon>
        <taxon>Fungi incertae sedis</taxon>
        <taxon>Zoopagomycota</taxon>
        <taxon>Kickxellomycotina</taxon>
        <taxon>Kickxellomycetes</taxon>
        <taxon>Kickxellales</taxon>
        <taxon>Kickxellaceae</taxon>
        <taxon>Spiromyces</taxon>
    </lineage>
</organism>
<comment type="caution">
    <text evidence="1">The sequence shown here is derived from an EMBL/GenBank/DDBJ whole genome shotgun (WGS) entry which is preliminary data.</text>
</comment>
<dbReference type="EMBL" id="JAMZIH010005951">
    <property type="protein sequence ID" value="KAJ1674455.1"/>
    <property type="molecule type" value="Genomic_DNA"/>
</dbReference>
<name>A0ACC1HGF8_9FUNG</name>
<evidence type="ECO:0000313" key="2">
    <source>
        <dbReference type="Proteomes" id="UP001145114"/>
    </source>
</evidence>